<protein>
    <recommendedName>
        <fullName evidence="2">CIP2A N-terminal domain-containing protein</fullName>
    </recommendedName>
</protein>
<dbReference type="InterPro" id="IPR048701">
    <property type="entry name" value="CIP2A_N"/>
</dbReference>
<dbReference type="InterPro" id="IPR016024">
    <property type="entry name" value="ARM-type_fold"/>
</dbReference>
<accession>A0AAE1UNS2</accession>
<dbReference type="PANTHER" id="PTHR23161:SF2">
    <property type="entry name" value="PROTEIN CIP2A"/>
    <property type="match status" value="1"/>
</dbReference>
<dbReference type="SUPFAM" id="SSF48371">
    <property type="entry name" value="ARM repeat"/>
    <property type="match status" value="1"/>
</dbReference>
<dbReference type="AlphaFoldDB" id="A0AAE1UNS2"/>
<dbReference type="SUPFAM" id="SSF90257">
    <property type="entry name" value="Myosin rod fragments"/>
    <property type="match status" value="1"/>
</dbReference>
<dbReference type="PANTHER" id="PTHR23161">
    <property type="entry name" value="PROTEIN CIP2A"/>
    <property type="match status" value="1"/>
</dbReference>
<evidence type="ECO:0000313" key="4">
    <source>
        <dbReference type="Proteomes" id="UP001292094"/>
    </source>
</evidence>
<feature type="coiled-coil region" evidence="1">
    <location>
        <begin position="684"/>
        <end position="848"/>
    </location>
</feature>
<dbReference type="Pfam" id="PF21044">
    <property type="entry name" value="CIP2A_N"/>
    <property type="match status" value="1"/>
</dbReference>
<dbReference type="EMBL" id="JAWZYT010000337">
    <property type="protein sequence ID" value="KAK4324694.1"/>
    <property type="molecule type" value="Genomic_DNA"/>
</dbReference>
<reference evidence="3" key="1">
    <citation type="submission" date="2023-11" db="EMBL/GenBank/DDBJ databases">
        <title>Genome assemblies of two species of porcelain crab, Petrolisthes cinctipes and Petrolisthes manimaculis (Anomura: Porcellanidae).</title>
        <authorList>
            <person name="Angst P."/>
        </authorList>
    </citation>
    <scope>NUCLEOTIDE SEQUENCE</scope>
    <source>
        <strain evidence="3">PB745_02</strain>
        <tissue evidence="3">Gill</tissue>
    </source>
</reference>
<name>A0AAE1UNS2_9EUCA</name>
<keyword evidence="1" id="KW-0175">Coiled coil</keyword>
<gene>
    <name evidence="3" type="ORF">Pmani_004693</name>
</gene>
<feature type="domain" description="CIP2A N-terminal" evidence="2">
    <location>
        <begin position="22"/>
        <end position="322"/>
    </location>
</feature>
<evidence type="ECO:0000259" key="2">
    <source>
        <dbReference type="Pfam" id="PF21044"/>
    </source>
</evidence>
<dbReference type="Proteomes" id="UP001292094">
    <property type="component" value="Unassembled WGS sequence"/>
</dbReference>
<organism evidence="3 4">
    <name type="scientific">Petrolisthes manimaculis</name>
    <dbReference type="NCBI Taxonomy" id="1843537"/>
    <lineage>
        <taxon>Eukaryota</taxon>
        <taxon>Metazoa</taxon>
        <taxon>Ecdysozoa</taxon>
        <taxon>Arthropoda</taxon>
        <taxon>Crustacea</taxon>
        <taxon>Multicrustacea</taxon>
        <taxon>Malacostraca</taxon>
        <taxon>Eumalacostraca</taxon>
        <taxon>Eucarida</taxon>
        <taxon>Decapoda</taxon>
        <taxon>Pleocyemata</taxon>
        <taxon>Anomura</taxon>
        <taxon>Galatheoidea</taxon>
        <taxon>Porcellanidae</taxon>
        <taxon>Petrolisthes</taxon>
    </lineage>
</organism>
<proteinExistence type="predicted"/>
<evidence type="ECO:0000256" key="1">
    <source>
        <dbReference type="SAM" id="Coils"/>
    </source>
</evidence>
<sequence>MGSENLQIKNFLHYANKFQHSKIDKNHMQLLRHLQILSMVSDMEIFEPTSIETLEFYLYLEQYLSPTNSTSSLAYKVITLLAHVCESKAVCSALRDDIKMVPIISNFFLNSKLSRDKSLKTLYLIQKLSYNIKIVQTEAWVIKLVPHLIKIIIDADLGDDLLIPALHTVANLCRANRPVLHWLHATGNKKALLQKLMDMRTATIDIRLLATEVMFYTQALLPAVDAMSTHYLLDTVFAAATNGLGENNAPLLRHATDVFGELISCPSIEEYIRGYERYGESGSLLLGLLVHDTPEPLVEAVLELLCFLLQLEHQHVLPLTEEIFSKAGLWLHSESCGTASVKVLQSLSNSGKLNSEHWNDSINLLKVLLSPKESLTNSGQLHHLTALLVLVQDLCQKDASIHLKLALQLHPSSFLPLLKKILDIGGMSQGCTSDSSSGIDASLIPSSRQIPNTTTTSSFKTYSSPSSFLSVNDPRASVSQLISQAVVMVLCVVKLLGSHNAEFMLEFTQMLNIPGVMKHLVATTRTNNTEFVARSITLLSEGTVPKESLMELISAAQEANACDPSLQDQSTSNNAISSLDHTNTNTMRIQSPVLFSPACEEGVDDVIFRFKSAMDKMELRDCTLTDIIELYECKVAALVNKEASLHNILTASDALNHHNHHFLLQTRVQNDRLRALLYTREQLLQQTKQEKDDIESTISQMIESANTHRENFRIEKTALERQKTEVKREVASLKDSLDNKDDKISKLQKQLSEAGQEVKNLMKLNKEEQERSHKAMEQIQKFEEELKRRRRELEELVRDNQRVEKEKGKLRDEIKELEMLIRSHEESMAAKETELEEVTKKYQELKRLQDMIHNISSGKLGNMFDPGK</sequence>
<dbReference type="InterPro" id="IPR042510">
    <property type="entry name" value="CIP2A"/>
</dbReference>
<evidence type="ECO:0000313" key="3">
    <source>
        <dbReference type="EMBL" id="KAK4324694.1"/>
    </source>
</evidence>
<comment type="caution">
    <text evidence="3">The sequence shown here is derived from an EMBL/GenBank/DDBJ whole genome shotgun (WGS) entry which is preliminary data.</text>
</comment>
<keyword evidence="4" id="KW-1185">Reference proteome</keyword>